<dbReference type="InterPro" id="IPR038765">
    <property type="entry name" value="Papain-like_cys_pep_sf"/>
</dbReference>
<dbReference type="PANTHER" id="PTHR21646">
    <property type="entry name" value="UBIQUITIN CARBOXYL-TERMINAL HYDROLASE"/>
    <property type="match status" value="1"/>
</dbReference>
<name>A0A0L0NT82_CANAR</name>
<evidence type="ECO:0000256" key="1">
    <source>
        <dbReference type="ARBA" id="ARBA00000707"/>
    </source>
</evidence>
<dbReference type="InterPro" id="IPR018200">
    <property type="entry name" value="USP_CS"/>
</dbReference>
<reference evidence="11" key="1">
    <citation type="journal article" date="2015" name="BMC Genomics">
        <title>Draft genome of a commonly misdiagnosed multidrug resistant pathogen Candida auris.</title>
        <authorList>
            <person name="Chatterjee S."/>
            <person name="Alampalli S.V."/>
            <person name="Nageshan R.K."/>
            <person name="Chettiar S.T."/>
            <person name="Joshi S."/>
            <person name="Tatu U.S."/>
        </authorList>
    </citation>
    <scope>NUCLEOTIDE SEQUENCE [LARGE SCALE GENOMIC DNA]</scope>
    <source>
        <strain evidence="11">6684</strain>
    </source>
</reference>
<feature type="region of interest" description="Disordered" evidence="8">
    <location>
        <begin position="356"/>
        <end position="427"/>
    </location>
</feature>
<evidence type="ECO:0000256" key="5">
    <source>
        <dbReference type="ARBA" id="ARBA00022801"/>
    </source>
</evidence>
<dbReference type="Pfam" id="PF00443">
    <property type="entry name" value="UCH"/>
    <property type="match status" value="1"/>
</dbReference>
<dbReference type="GO" id="GO:0004843">
    <property type="term" value="F:cysteine-type deubiquitinase activity"/>
    <property type="evidence" value="ECO:0007669"/>
    <property type="project" value="UniProtKB-UniRule"/>
</dbReference>
<evidence type="ECO:0000256" key="4">
    <source>
        <dbReference type="ARBA" id="ARBA00022786"/>
    </source>
</evidence>
<dbReference type="Gene3D" id="3.40.250.10">
    <property type="entry name" value="Rhodanese-like domain"/>
    <property type="match status" value="1"/>
</dbReference>
<dbReference type="SUPFAM" id="SSF54001">
    <property type="entry name" value="Cysteine proteinases"/>
    <property type="match status" value="1"/>
</dbReference>
<dbReference type="AlphaFoldDB" id="A0A0L0NT82"/>
<evidence type="ECO:0000256" key="6">
    <source>
        <dbReference type="ARBA" id="ARBA00022807"/>
    </source>
</evidence>
<dbReference type="VEuPathDB" id="FungiDB:CJI97_005538"/>
<dbReference type="CDD" id="cd02674">
    <property type="entry name" value="Peptidase_C19R"/>
    <property type="match status" value="1"/>
</dbReference>
<dbReference type="InterPro" id="IPR050185">
    <property type="entry name" value="Ub_carboxyl-term_hydrolase"/>
</dbReference>
<protein>
    <recommendedName>
        <fullName evidence="7">Ubiquitin carboxyl-terminal hydrolase</fullName>
        <ecNumber evidence="7">3.4.19.12</ecNumber>
    </recommendedName>
</protein>
<dbReference type="EMBL" id="LGST01000048">
    <property type="protein sequence ID" value="KND96880.1"/>
    <property type="molecule type" value="Genomic_DNA"/>
</dbReference>
<organism evidence="10 11">
    <name type="scientific">Candidozyma auris</name>
    <name type="common">Yeast</name>
    <name type="synonym">Candida auris</name>
    <dbReference type="NCBI Taxonomy" id="498019"/>
    <lineage>
        <taxon>Eukaryota</taxon>
        <taxon>Fungi</taxon>
        <taxon>Dikarya</taxon>
        <taxon>Ascomycota</taxon>
        <taxon>Saccharomycotina</taxon>
        <taxon>Pichiomycetes</taxon>
        <taxon>Metschnikowiaceae</taxon>
        <taxon>Candidozyma</taxon>
    </lineage>
</organism>
<dbReference type="VEuPathDB" id="FungiDB:QG37_06750"/>
<dbReference type="VEuPathDB" id="FungiDB:B9J08_005455"/>
<dbReference type="PROSITE" id="PS00972">
    <property type="entry name" value="USP_1"/>
    <property type="match status" value="1"/>
</dbReference>
<dbReference type="GO" id="GO:0006508">
    <property type="term" value="P:proteolysis"/>
    <property type="evidence" value="ECO:0007669"/>
    <property type="project" value="UniProtKB-KW"/>
</dbReference>
<evidence type="ECO:0000259" key="9">
    <source>
        <dbReference type="PROSITE" id="PS50235"/>
    </source>
</evidence>
<evidence type="ECO:0000256" key="3">
    <source>
        <dbReference type="ARBA" id="ARBA00022670"/>
    </source>
</evidence>
<comment type="similarity">
    <text evidence="2 7">Belongs to the peptidase C19 family.</text>
</comment>
<proteinExistence type="inferred from homology"/>
<accession>A0A0L0NT82</accession>
<keyword evidence="4 7" id="KW-0833">Ubl conjugation pathway</keyword>
<dbReference type="InterPro" id="IPR036873">
    <property type="entry name" value="Rhodanese-like_dom_sf"/>
</dbReference>
<dbReference type="SUPFAM" id="SSF52821">
    <property type="entry name" value="Rhodanese/Cell cycle control phosphatase"/>
    <property type="match status" value="1"/>
</dbReference>
<dbReference type="Gene3D" id="3.90.70.10">
    <property type="entry name" value="Cysteine proteinases"/>
    <property type="match status" value="1"/>
</dbReference>
<dbReference type="GO" id="GO:0016579">
    <property type="term" value="P:protein deubiquitination"/>
    <property type="evidence" value="ECO:0007669"/>
    <property type="project" value="InterPro"/>
</dbReference>
<keyword evidence="5 7" id="KW-0378">Hydrolase</keyword>
<dbReference type="Proteomes" id="UP000037122">
    <property type="component" value="Unassembled WGS sequence"/>
</dbReference>
<dbReference type="InterPro" id="IPR001394">
    <property type="entry name" value="Peptidase_C19_UCH"/>
</dbReference>
<keyword evidence="6 7" id="KW-0788">Thiol protease</keyword>
<dbReference type="PROSITE" id="PS50235">
    <property type="entry name" value="USP_3"/>
    <property type="match status" value="1"/>
</dbReference>
<dbReference type="VEuPathDB" id="FungiDB:CJI96_0004774"/>
<dbReference type="EC" id="3.4.19.12" evidence="7"/>
<evidence type="ECO:0000256" key="8">
    <source>
        <dbReference type="SAM" id="MobiDB-lite"/>
    </source>
</evidence>
<comment type="catalytic activity">
    <reaction evidence="1 7">
        <text>Thiol-dependent hydrolysis of ester, thioester, amide, peptide and isopeptide bonds formed by the C-terminal Gly of ubiquitin (a 76-residue protein attached to proteins as an intracellular targeting signal).</text>
        <dbReference type="EC" id="3.4.19.12"/>
    </reaction>
</comment>
<feature type="region of interest" description="Disordered" evidence="8">
    <location>
        <begin position="320"/>
        <end position="342"/>
    </location>
</feature>
<dbReference type="VEuPathDB" id="FungiDB:CJJ07_002970"/>
<dbReference type="PANTHER" id="PTHR21646:SF95">
    <property type="entry name" value="UBIQUITIN CARBOXYL-TERMINAL HYDROLASE 4-RELATED"/>
    <property type="match status" value="1"/>
</dbReference>
<gene>
    <name evidence="10" type="ORF">QG37_06750</name>
</gene>
<dbReference type="VEuPathDB" id="FungiDB:CJJ09_003887"/>
<feature type="compositionally biased region" description="Polar residues" evidence="8">
    <location>
        <begin position="320"/>
        <end position="330"/>
    </location>
</feature>
<sequence>MSKPDAQTTYSLQELHHILKSLARNVLQNVSRVNDLLGIQITLLEIFKFEAERFDALGYCDVSMAYVAHNANIYLAKAASEAPSTAAKPIIEKILELIQDNKEKASAIERCLRLISVLKQNIDDLSDPLLMRFANLKTGVLEAPVASSFEGFLYSDSVLVYELNHLIRSRPDDVLLLDFRTKKEFNYSHINFLNIVNIEPSKLSALLKNYLQPTEQQLLGALILDADSANLFKKRQKFGLIVAYNLRFGGIGNSKFQALEYLLINKEDKGIPSKNPFRDLFDTLMFKAEYISSRPQQYPVYLNGGLERWYTTFGEGSLTTRSQRSQSKLQSNGLPSSGSSSERSYVKSFGDYIASAKSATPPPKYTTIDTQRTNDHDYIRPKSRVPPSIVPSTNRPSYSPPVEKRPDVTTSPVSPPPKPPRIELSGTPLPAVHVKEDTTERQMNGPETNTFLNNFATGLTNLGNSCYMNCVLQCLGATPQLTSFFFSTNNNEATSSYRQHINTSNRLGTNGVLTTNFVKLLGNMFNNVGKYFAPHEFKKAIGTVSAGRQFASFDQQDCIEFLNFVLDSLHEDLNQRAVEDGEERSKIMELSPEQEQTRELLPVRLASTIEWERYLKLNFSIIVDYFQGQYLSQLKCLECGMTSTTYNAYSILSLPIPERLGKDKVVTLAQCLDLFTDTELLDDDNKWHCPRCKRFTKLTKKISITRLPRVLIVHFKRFQMLLSGHFNKLETFVKYPVNETLDLTSYWPLAGTYVNSDVARRMNVSEEQQNLSKFPQRHQVPPFKYKLYGVVNHFGNLTNGHYTAYVKKGSDLKQRKEWCYFDDAKVLYDCKVDQVVNKHAYCLFFQRI</sequence>
<keyword evidence="3 7" id="KW-0645">Protease</keyword>
<feature type="domain" description="USP" evidence="9">
    <location>
        <begin position="457"/>
        <end position="848"/>
    </location>
</feature>
<evidence type="ECO:0000256" key="2">
    <source>
        <dbReference type="ARBA" id="ARBA00009085"/>
    </source>
</evidence>
<comment type="caution">
    <text evidence="10">The sequence shown here is derived from an EMBL/GenBank/DDBJ whole genome shotgun (WGS) entry which is preliminary data.</text>
</comment>
<dbReference type="InterPro" id="IPR028889">
    <property type="entry name" value="USP"/>
</dbReference>
<evidence type="ECO:0000313" key="10">
    <source>
        <dbReference type="EMBL" id="KND96880.1"/>
    </source>
</evidence>
<evidence type="ECO:0000256" key="7">
    <source>
        <dbReference type="RuleBase" id="RU366025"/>
    </source>
</evidence>
<evidence type="ECO:0000313" key="11">
    <source>
        <dbReference type="Proteomes" id="UP000037122"/>
    </source>
</evidence>
<dbReference type="PROSITE" id="PS00973">
    <property type="entry name" value="USP_2"/>
    <property type="match status" value="1"/>
</dbReference>
<feature type="compositionally biased region" description="Low complexity" evidence="8">
    <location>
        <begin position="331"/>
        <end position="342"/>
    </location>
</feature>